<evidence type="ECO:0000313" key="2">
    <source>
        <dbReference type="EMBL" id="KAG8498462.1"/>
    </source>
</evidence>
<accession>A0A8J5ZGZ3</accession>
<gene>
    <name evidence="2" type="ORF">CXB51_005020</name>
</gene>
<dbReference type="Proteomes" id="UP000701853">
    <property type="component" value="Chromosome 3"/>
</dbReference>
<dbReference type="PANTHER" id="PTHR11439:SF467">
    <property type="entry name" value="INTEGRASE CATALYTIC DOMAIN-CONTAINING PROTEIN"/>
    <property type="match status" value="1"/>
</dbReference>
<feature type="region of interest" description="Disordered" evidence="1">
    <location>
        <begin position="67"/>
        <end position="86"/>
    </location>
</feature>
<evidence type="ECO:0000256" key="1">
    <source>
        <dbReference type="SAM" id="MobiDB-lite"/>
    </source>
</evidence>
<comment type="caution">
    <text evidence="2">The sequence shown here is derived from an EMBL/GenBank/DDBJ whole genome shotgun (WGS) entry which is preliminary data.</text>
</comment>
<evidence type="ECO:0000313" key="3">
    <source>
        <dbReference type="Proteomes" id="UP000701853"/>
    </source>
</evidence>
<proteinExistence type="predicted"/>
<evidence type="ECO:0008006" key="4">
    <source>
        <dbReference type="Google" id="ProtNLM"/>
    </source>
</evidence>
<sequence>MEGSNQKHSLFSPFVRALRKPNPSRHVATANGGRRKVVFSFNGEELRLKARDYGGSTKEGLAISVQGRGHRADATSPAFQGSKKDPKVSTRHSCYITFKATSRLSQEGYSDANWGTDMDDRRSTTGFCVFLGGNLVSWGSKKQQVISCSTAEAEYRGLAHATTEII</sequence>
<reference evidence="2 3" key="1">
    <citation type="journal article" date="2021" name="bioRxiv">
        <title>The Gossypium anomalum genome as a resource for cotton improvement and evolutionary analysis of hybrid incompatibility.</title>
        <authorList>
            <person name="Grover C.E."/>
            <person name="Yuan D."/>
            <person name="Arick M.A."/>
            <person name="Miller E.R."/>
            <person name="Hu G."/>
            <person name="Peterson D.G."/>
            <person name="Wendel J.F."/>
            <person name="Udall J.A."/>
        </authorList>
    </citation>
    <scope>NUCLEOTIDE SEQUENCE [LARGE SCALE GENOMIC DNA]</scope>
    <source>
        <strain evidence="2">JFW-Udall</strain>
        <tissue evidence="2">Leaf</tissue>
    </source>
</reference>
<name>A0A8J5ZGZ3_9ROSI</name>
<dbReference type="AlphaFoldDB" id="A0A8J5ZGZ3"/>
<dbReference type="EMBL" id="JAHUZN010000003">
    <property type="protein sequence ID" value="KAG8498462.1"/>
    <property type="molecule type" value="Genomic_DNA"/>
</dbReference>
<organism evidence="2 3">
    <name type="scientific">Gossypium anomalum</name>
    <dbReference type="NCBI Taxonomy" id="47600"/>
    <lineage>
        <taxon>Eukaryota</taxon>
        <taxon>Viridiplantae</taxon>
        <taxon>Streptophyta</taxon>
        <taxon>Embryophyta</taxon>
        <taxon>Tracheophyta</taxon>
        <taxon>Spermatophyta</taxon>
        <taxon>Magnoliopsida</taxon>
        <taxon>eudicotyledons</taxon>
        <taxon>Gunneridae</taxon>
        <taxon>Pentapetalae</taxon>
        <taxon>rosids</taxon>
        <taxon>malvids</taxon>
        <taxon>Malvales</taxon>
        <taxon>Malvaceae</taxon>
        <taxon>Malvoideae</taxon>
        <taxon>Gossypium</taxon>
    </lineage>
</organism>
<dbReference type="PANTHER" id="PTHR11439">
    <property type="entry name" value="GAG-POL-RELATED RETROTRANSPOSON"/>
    <property type="match status" value="1"/>
</dbReference>
<dbReference type="CDD" id="cd09272">
    <property type="entry name" value="RNase_HI_RT_Ty1"/>
    <property type="match status" value="1"/>
</dbReference>
<keyword evidence="3" id="KW-1185">Reference proteome</keyword>
<dbReference type="OrthoDB" id="414945at2759"/>
<protein>
    <recommendedName>
        <fullName evidence="4">Mitochondrial protein</fullName>
    </recommendedName>
</protein>